<name>A0A955LJH5_UNCKA</name>
<protein>
    <submittedName>
        <fullName evidence="9">Undecaprenyl/decaprenyl-phosphate alpha-N-acetylglucosaminyl 1-phosphate transferase</fullName>
    </submittedName>
</protein>
<keyword evidence="2" id="KW-1003">Cell membrane</keyword>
<evidence type="ECO:0000313" key="9">
    <source>
        <dbReference type="EMBL" id="MCA9391862.1"/>
    </source>
</evidence>
<organism evidence="9 10">
    <name type="scientific">candidate division WWE3 bacterium</name>
    <dbReference type="NCBI Taxonomy" id="2053526"/>
    <lineage>
        <taxon>Bacteria</taxon>
        <taxon>Katanobacteria</taxon>
    </lineage>
</organism>
<evidence type="ECO:0000256" key="3">
    <source>
        <dbReference type="ARBA" id="ARBA00022679"/>
    </source>
</evidence>
<feature type="binding site" evidence="7">
    <location>
        <position position="157"/>
    </location>
    <ligand>
        <name>Mg(2+)</name>
        <dbReference type="ChEBI" id="CHEBI:18420"/>
    </ligand>
</feature>
<dbReference type="Proteomes" id="UP000751518">
    <property type="component" value="Unassembled WGS sequence"/>
</dbReference>
<feature type="transmembrane region" description="Helical" evidence="8">
    <location>
        <begin position="189"/>
        <end position="210"/>
    </location>
</feature>
<evidence type="ECO:0000256" key="6">
    <source>
        <dbReference type="ARBA" id="ARBA00023136"/>
    </source>
</evidence>
<proteinExistence type="predicted"/>
<keyword evidence="4 8" id="KW-0812">Transmembrane</keyword>
<comment type="subcellular location">
    <subcellularLocation>
        <location evidence="1">Cell membrane</location>
        <topology evidence="1">Multi-pass membrane protein</topology>
    </subcellularLocation>
</comment>
<feature type="transmembrane region" description="Helical" evidence="8">
    <location>
        <begin position="165"/>
        <end position="183"/>
    </location>
</feature>
<keyword evidence="3 9" id="KW-0808">Transferase</keyword>
<keyword evidence="7" id="KW-0479">Metal-binding</keyword>
<feature type="transmembrane region" description="Helical" evidence="8">
    <location>
        <begin position="217"/>
        <end position="237"/>
    </location>
</feature>
<keyword evidence="5 8" id="KW-1133">Transmembrane helix</keyword>
<dbReference type="GO" id="GO:0044038">
    <property type="term" value="P:cell wall macromolecule biosynthetic process"/>
    <property type="evidence" value="ECO:0007669"/>
    <property type="project" value="TreeGrafter"/>
</dbReference>
<dbReference type="GO" id="GO:0071555">
    <property type="term" value="P:cell wall organization"/>
    <property type="evidence" value="ECO:0007669"/>
    <property type="project" value="TreeGrafter"/>
</dbReference>
<dbReference type="AlphaFoldDB" id="A0A955LJH5"/>
<evidence type="ECO:0000313" key="10">
    <source>
        <dbReference type="Proteomes" id="UP000751518"/>
    </source>
</evidence>
<dbReference type="CDD" id="cd06853">
    <property type="entry name" value="GT_WecA_like"/>
    <property type="match status" value="1"/>
</dbReference>
<reference evidence="9" key="1">
    <citation type="submission" date="2020-04" db="EMBL/GenBank/DDBJ databases">
        <authorList>
            <person name="Zhang T."/>
        </authorList>
    </citation>
    <scope>NUCLEOTIDE SEQUENCE</scope>
    <source>
        <strain evidence="9">HKST-UBA03</strain>
    </source>
</reference>
<dbReference type="PANTHER" id="PTHR22926:SF3">
    <property type="entry name" value="UNDECAPRENYL-PHOSPHATE ALPHA-N-ACETYLGLUCOSAMINYL 1-PHOSPHATE TRANSFERASE"/>
    <property type="match status" value="1"/>
</dbReference>
<feature type="transmembrane region" description="Helical" evidence="8">
    <location>
        <begin position="6"/>
        <end position="24"/>
    </location>
</feature>
<feature type="transmembrane region" description="Helical" evidence="8">
    <location>
        <begin position="316"/>
        <end position="335"/>
    </location>
</feature>
<feature type="transmembrane region" description="Helical" evidence="8">
    <location>
        <begin position="133"/>
        <end position="153"/>
    </location>
</feature>
<reference evidence="9" key="2">
    <citation type="journal article" date="2021" name="Microbiome">
        <title>Successional dynamics and alternative stable states in a saline activated sludge microbial community over 9 years.</title>
        <authorList>
            <person name="Wang Y."/>
            <person name="Ye J."/>
            <person name="Ju F."/>
            <person name="Liu L."/>
            <person name="Boyd J.A."/>
            <person name="Deng Y."/>
            <person name="Parks D.H."/>
            <person name="Jiang X."/>
            <person name="Yin X."/>
            <person name="Woodcroft B.J."/>
            <person name="Tyson G.W."/>
            <person name="Hugenholtz P."/>
            <person name="Polz M.F."/>
            <person name="Zhang T."/>
        </authorList>
    </citation>
    <scope>NUCLEOTIDE SEQUENCE</scope>
    <source>
        <strain evidence="9">HKST-UBA03</strain>
    </source>
</reference>
<evidence type="ECO:0000256" key="7">
    <source>
        <dbReference type="PIRSR" id="PIRSR600715-1"/>
    </source>
</evidence>
<dbReference type="GO" id="GO:0009103">
    <property type="term" value="P:lipopolysaccharide biosynthetic process"/>
    <property type="evidence" value="ECO:0007669"/>
    <property type="project" value="TreeGrafter"/>
</dbReference>
<keyword evidence="6 8" id="KW-0472">Membrane</keyword>
<dbReference type="EMBL" id="JAGQKZ010000008">
    <property type="protein sequence ID" value="MCA9391862.1"/>
    <property type="molecule type" value="Genomic_DNA"/>
</dbReference>
<evidence type="ECO:0000256" key="1">
    <source>
        <dbReference type="ARBA" id="ARBA00004651"/>
    </source>
</evidence>
<evidence type="ECO:0000256" key="5">
    <source>
        <dbReference type="ARBA" id="ARBA00022989"/>
    </source>
</evidence>
<dbReference type="InterPro" id="IPR000715">
    <property type="entry name" value="Glycosyl_transferase_4"/>
</dbReference>
<sequence>MGSQTLYTLLIAFVVAFGVSYALTPIVRKLAVRFGFVDNPTRKHPAILHSTVIPRAGGVAMFIAFVIAALLFASIDKLLFGIIIGGAINVVVGTLDDKYDLPPALRLLFQVLSAVVVGIAGVTFYVSNPFQEGLLYFGAFNLIILIVWIVWLMNTINWTKGASQLPGVAVIAYIALAVTALNYQSGNPYQIQTAILSVISAGVVLAFLPYNFPPERMFPGFGASTFIGFNLAVLSVLSGGKVATLLIVLAIPIVDAILVGLKRILSGKSPLRNDRGHLYHFLLDLGWSKQKIIFLYWGAGIVLGVISVMQHTEQKITSLVILVTIISLSFVYLYMRKANS</sequence>
<feature type="transmembrane region" description="Helical" evidence="8">
    <location>
        <begin position="52"/>
        <end position="72"/>
    </location>
</feature>
<evidence type="ECO:0000256" key="8">
    <source>
        <dbReference type="SAM" id="Phobius"/>
    </source>
</evidence>
<comment type="caution">
    <text evidence="9">The sequence shown here is derived from an EMBL/GenBank/DDBJ whole genome shotgun (WGS) entry which is preliminary data.</text>
</comment>
<accession>A0A955LJH5</accession>
<feature type="transmembrane region" description="Helical" evidence="8">
    <location>
        <begin position="243"/>
        <end position="265"/>
    </location>
</feature>
<feature type="transmembrane region" description="Helical" evidence="8">
    <location>
        <begin position="78"/>
        <end position="95"/>
    </location>
</feature>
<feature type="transmembrane region" description="Helical" evidence="8">
    <location>
        <begin position="292"/>
        <end position="310"/>
    </location>
</feature>
<comment type="cofactor">
    <cofactor evidence="7">
        <name>Mg(2+)</name>
        <dbReference type="ChEBI" id="CHEBI:18420"/>
    </cofactor>
</comment>
<dbReference type="PANTHER" id="PTHR22926">
    <property type="entry name" value="PHOSPHO-N-ACETYLMURAMOYL-PENTAPEPTIDE-TRANSFERASE"/>
    <property type="match status" value="1"/>
</dbReference>
<dbReference type="Pfam" id="PF00953">
    <property type="entry name" value="Glycos_transf_4"/>
    <property type="match status" value="1"/>
</dbReference>
<keyword evidence="7" id="KW-0460">Magnesium</keyword>
<dbReference type="GO" id="GO:0005886">
    <property type="term" value="C:plasma membrane"/>
    <property type="evidence" value="ECO:0007669"/>
    <property type="project" value="UniProtKB-SubCell"/>
</dbReference>
<dbReference type="GO" id="GO:0016780">
    <property type="term" value="F:phosphotransferase activity, for other substituted phosphate groups"/>
    <property type="evidence" value="ECO:0007669"/>
    <property type="project" value="InterPro"/>
</dbReference>
<gene>
    <name evidence="9" type="ORF">KC614_01490</name>
</gene>
<dbReference type="GO" id="GO:0046872">
    <property type="term" value="F:metal ion binding"/>
    <property type="evidence" value="ECO:0007669"/>
    <property type="project" value="UniProtKB-KW"/>
</dbReference>
<evidence type="ECO:0000256" key="2">
    <source>
        <dbReference type="ARBA" id="ARBA00022475"/>
    </source>
</evidence>
<evidence type="ECO:0000256" key="4">
    <source>
        <dbReference type="ARBA" id="ARBA00022692"/>
    </source>
</evidence>
<feature type="transmembrane region" description="Helical" evidence="8">
    <location>
        <begin position="107"/>
        <end position="127"/>
    </location>
</feature>